<reference evidence="5" key="2">
    <citation type="journal article" date="2020" name="Microorganisms">
        <title>Osmotic Adaptation and Compatible Solute Biosynthesis of Phototrophic Bacteria as Revealed from Genome Analyses.</title>
        <authorList>
            <person name="Imhoff J.F."/>
            <person name="Rahn T."/>
            <person name="Kunzel S."/>
            <person name="Keller A."/>
            <person name="Neulinger S.C."/>
        </authorList>
    </citation>
    <scope>NUCLEOTIDE SEQUENCE</scope>
    <source>
        <strain evidence="5">LMG 28126</strain>
    </source>
</reference>
<protein>
    <recommendedName>
        <fullName evidence="4">Nucleoside triphosphate pyrophosphatase</fullName>
        <ecNumber evidence="4">3.6.1.9</ecNumber>
    </recommendedName>
    <alternativeName>
        <fullName evidence="4">Nucleotide pyrophosphatase</fullName>
        <shortName evidence="4">Nucleotide PPase</shortName>
    </alternativeName>
</protein>
<sequence length="199" mass="21453">MSEPLILASGSAIRAQLLRRAGLSPEVVPARIDEGALQAALVAEGAAPRDVADALAEQKARKVSQRRPGALVLGCDQVMVFEGAVLGKPGDIAEARTRLRALRGQSHQLISAAVLYRDGVPVWRHLDHATLLMREFSDAFLEAYLERGWPELAQTVGAYKVEEDGVRLFADIQGSHFTVLGLPLIPLLVHLGRIGVIEA</sequence>
<evidence type="ECO:0000313" key="6">
    <source>
        <dbReference type="Proteomes" id="UP000706333"/>
    </source>
</evidence>
<dbReference type="CDD" id="cd00555">
    <property type="entry name" value="Maf"/>
    <property type="match status" value="1"/>
</dbReference>
<dbReference type="PANTHER" id="PTHR43213">
    <property type="entry name" value="BIFUNCTIONAL DTTP/UTP PYROPHOSPHATASE/METHYLTRANSFERASE PROTEIN-RELATED"/>
    <property type="match status" value="1"/>
</dbReference>
<comment type="caution">
    <text evidence="4">Lacks conserved residue(s) required for the propagation of feature annotation.</text>
</comment>
<comment type="similarity">
    <text evidence="4">Belongs to the Maf family.</text>
</comment>
<organism evidence="5 6">
    <name type="scientific">Rhodobaculum claviforme</name>
    <dbReference type="NCBI Taxonomy" id="1549854"/>
    <lineage>
        <taxon>Bacteria</taxon>
        <taxon>Pseudomonadati</taxon>
        <taxon>Pseudomonadota</taxon>
        <taxon>Alphaproteobacteria</taxon>
        <taxon>Rhodobacterales</taxon>
        <taxon>Paracoccaceae</taxon>
        <taxon>Rhodobaculum</taxon>
    </lineage>
</organism>
<comment type="function">
    <text evidence="4">Nucleoside triphosphate pyrophosphatase. May have a dual role in cell division arrest and in preventing the incorporation of modified nucleotides into cellular nucleic acids.</text>
</comment>
<dbReference type="PIRSF" id="PIRSF006305">
    <property type="entry name" value="Maf"/>
    <property type="match status" value="1"/>
</dbReference>
<name>A0A934TJ10_9RHOB</name>
<dbReference type="InterPro" id="IPR003697">
    <property type="entry name" value="Maf-like"/>
</dbReference>
<comment type="catalytic activity">
    <reaction evidence="4">
        <text>a 2'-deoxyribonucleoside 5'-triphosphate + H2O = a 2'-deoxyribonucleoside 5'-phosphate + diphosphate + H(+)</text>
        <dbReference type="Rhea" id="RHEA:44644"/>
        <dbReference type="ChEBI" id="CHEBI:15377"/>
        <dbReference type="ChEBI" id="CHEBI:15378"/>
        <dbReference type="ChEBI" id="CHEBI:33019"/>
        <dbReference type="ChEBI" id="CHEBI:61560"/>
        <dbReference type="ChEBI" id="CHEBI:65317"/>
        <dbReference type="EC" id="3.6.1.9"/>
    </reaction>
</comment>
<proteinExistence type="inferred from homology"/>
<dbReference type="RefSeq" id="WP_201156803.1">
    <property type="nucleotide sequence ID" value="NZ_NHSD01000198.1"/>
</dbReference>
<dbReference type="Gene3D" id="3.90.950.10">
    <property type="match status" value="1"/>
</dbReference>
<comment type="catalytic activity">
    <reaction evidence="4">
        <text>a ribonucleoside 5'-triphosphate + H2O = a ribonucleoside 5'-phosphate + diphosphate + H(+)</text>
        <dbReference type="Rhea" id="RHEA:23996"/>
        <dbReference type="ChEBI" id="CHEBI:15377"/>
        <dbReference type="ChEBI" id="CHEBI:15378"/>
        <dbReference type="ChEBI" id="CHEBI:33019"/>
        <dbReference type="ChEBI" id="CHEBI:58043"/>
        <dbReference type="ChEBI" id="CHEBI:61557"/>
        <dbReference type="EC" id="3.6.1.9"/>
    </reaction>
</comment>
<dbReference type="PANTHER" id="PTHR43213:SF5">
    <property type="entry name" value="BIFUNCTIONAL DTTP_UTP PYROPHOSPHATASE_METHYLTRANSFERASE PROTEIN-RELATED"/>
    <property type="match status" value="1"/>
</dbReference>
<feature type="active site" description="Proton acceptor" evidence="4">
    <location>
        <position position="76"/>
    </location>
</feature>
<evidence type="ECO:0000313" key="5">
    <source>
        <dbReference type="EMBL" id="MBK5927035.1"/>
    </source>
</evidence>
<comment type="cofactor">
    <cofactor evidence="1 4">
        <name>a divalent metal cation</name>
        <dbReference type="ChEBI" id="CHEBI:60240"/>
    </cofactor>
</comment>
<evidence type="ECO:0000256" key="3">
    <source>
        <dbReference type="ARBA" id="ARBA00023080"/>
    </source>
</evidence>
<keyword evidence="2 4" id="KW-0378">Hydrolase</keyword>
<dbReference type="GO" id="GO:0005737">
    <property type="term" value="C:cytoplasm"/>
    <property type="evidence" value="ECO:0007669"/>
    <property type="project" value="UniProtKB-SubCell"/>
</dbReference>
<dbReference type="SUPFAM" id="SSF52972">
    <property type="entry name" value="ITPase-like"/>
    <property type="match status" value="1"/>
</dbReference>
<dbReference type="GO" id="GO:0009117">
    <property type="term" value="P:nucleotide metabolic process"/>
    <property type="evidence" value="ECO:0007669"/>
    <property type="project" value="UniProtKB-KW"/>
</dbReference>
<dbReference type="Proteomes" id="UP000706333">
    <property type="component" value="Unassembled WGS sequence"/>
</dbReference>
<comment type="caution">
    <text evidence="5">The sequence shown here is derived from an EMBL/GenBank/DDBJ whole genome shotgun (WGS) entry which is preliminary data.</text>
</comment>
<dbReference type="EC" id="3.6.1.9" evidence="4"/>
<comment type="subcellular location">
    <subcellularLocation>
        <location evidence="4">Cytoplasm</location>
    </subcellularLocation>
</comment>
<keyword evidence="6" id="KW-1185">Reference proteome</keyword>
<dbReference type="Pfam" id="PF02545">
    <property type="entry name" value="Maf"/>
    <property type="match status" value="1"/>
</dbReference>
<keyword evidence="4" id="KW-0963">Cytoplasm</keyword>
<evidence type="ECO:0000256" key="2">
    <source>
        <dbReference type="ARBA" id="ARBA00022801"/>
    </source>
</evidence>
<evidence type="ECO:0000256" key="4">
    <source>
        <dbReference type="HAMAP-Rule" id="MF_00528"/>
    </source>
</evidence>
<dbReference type="HAMAP" id="MF_00528">
    <property type="entry name" value="Maf"/>
    <property type="match status" value="1"/>
</dbReference>
<accession>A0A934TJ10</accession>
<reference evidence="5" key="1">
    <citation type="submission" date="2017-05" db="EMBL/GenBank/DDBJ databases">
        <authorList>
            <person name="Imhoff J.F."/>
            <person name="Rahn T."/>
            <person name="Kuenzel S."/>
            <person name="Neulinger S.C."/>
        </authorList>
    </citation>
    <scope>NUCLEOTIDE SEQUENCE</scope>
    <source>
        <strain evidence="5">LMG 28126</strain>
    </source>
</reference>
<dbReference type="AlphaFoldDB" id="A0A934TJ10"/>
<dbReference type="EMBL" id="NHSD01000198">
    <property type="protein sequence ID" value="MBK5927035.1"/>
    <property type="molecule type" value="Genomic_DNA"/>
</dbReference>
<keyword evidence="3 4" id="KW-0546">Nucleotide metabolism</keyword>
<gene>
    <name evidence="5" type="ORF">CCR87_06710</name>
</gene>
<evidence type="ECO:0000256" key="1">
    <source>
        <dbReference type="ARBA" id="ARBA00001968"/>
    </source>
</evidence>
<dbReference type="GO" id="GO:0047429">
    <property type="term" value="F:nucleoside triphosphate diphosphatase activity"/>
    <property type="evidence" value="ECO:0007669"/>
    <property type="project" value="UniProtKB-EC"/>
</dbReference>
<dbReference type="InterPro" id="IPR029001">
    <property type="entry name" value="ITPase-like_fam"/>
</dbReference>